<sequence>MTYRSIGELTPCQATKETSELGESHAPRQESIDAYNAIEHELKKQFIHLRRDHDKHEPESFAAARGVSDHDLASFSQDDFVLVRVATTAYGIILFGKLRLPALPGAYVHFRAFSEGPDDDALFHSFHTEDKEDEDGHKTFRTLFTEDEPLDWFDA</sequence>
<dbReference type="AlphaFoldDB" id="S3BS50"/>
<accession>S3BS50</accession>
<evidence type="ECO:0000313" key="2">
    <source>
        <dbReference type="EMBL" id="EPE03222.1"/>
    </source>
</evidence>
<organism evidence="2 3">
    <name type="scientific">Ophiostoma piceae (strain UAMH 11346)</name>
    <name type="common">Sap stain fungus</name>
    <dbReference type="NCBI Taxonomy" id="1262450"/>
    <lineage>
        <taxon>Eukaryota</taxon>
        <taxon>Fungi</taxon>
        <taxon>Dikarya</taxon>
        <taxon>Ascomycota</taxon>
        <taxon>Pezizomycotina</taxon>
        <taxon>Sordariomycetes</taxon>
        <taxon>Sordariomycetidae</taxon>
        <taxon>Ophiostomatales</taxon>
        <taxon>Ophiostomataceae</taxon>
        <taxon>Ophiostoma</taxon>
    </lineage>
</organism>
<dbReference type="eggNOG" id="ENOG502S8TX">
    <property type="taxonomic scope" value="Eukaryota"/>
</dbReference>
<protein>
    <submittedName>
        <fullName evidence="2">Uncharacterized protein</fullName>
    </submittedName>
</protein>
<dbReference type="OMA" id="HEPEYFA"/>
<feature type="region of interest" description="Disordered" evidence="1">
    <location>
        <begin position="1"/>
        <end position="28"/>
    </location>
</feature>
<dbReference type="Proteomes" id="UP000016923">
    <property type="component" value="Unassembled WGS sequence"/>
</dbReference>
<dbReference type="HOGENOM" id="CLU_119592_1_0_1"/>
<name>S3BS50_OPHP1</name>
<evidence type="ECO:0000313" key="3">
    <source>
        <dbReference type="Proteomes" id="UP000016923"/>
    </source>
</evidence>
<dbReference type="EMBL" id="KE148169">
    <property type="protein sequence ID" value="EPE03222.1"/>
    <property type="molecule type" value="Genomic_DNA"/>
</dbReference>
<proteinExistence type="predicted"/>
<keyword evidence="3" id="KW-1185">Reference proteome</keyword>
<gene>
    <name evidence="2" type="ORF">F503_01960</name>
</gene>
<dbReference type="VEuPathDB" id="FungiDB:F503_01960"/>
<reference evidence="2 3" key="1">
    <citation type="journal article" date="2013" name="BMC Genomics">
        <title>The genome and transcriptome of the pine saprophyte Ophiostoma piceae, and a comparison with the bark beetle-associated pine pathogen Grosmannia clavigera.</title>
        <authorList>
            <person name="Haridas S."/>
            <person name="Wang Y."/>
            <person name="Lim L."/>
            <person name="Massoumi Alamouti S."/>
            <person name="Jackman S."/>
            <person name="Docking R."/>
            <person name="Robertson G."/>
            <person name="Birol I."/>
            <person name="Bohlmann J."/>
            <person name="Breuil C."/>
        </authorList>
    </citation>
    <scope>NUCLEOTIDE SEQUENCE [LARGE SCALE GENOMIC DNA]</scope>
    <source>
        <strain evidence="2 3">UAMH 11346</strain>
    </source>
</reference>
<feature type="compositionally biased region" description="Basic and acidic residues" evidence="1">
    <location>
        <begin position="17"/>
        <end position="28"/>
    </location>
</feature>
<evidence type="ECO:0000256" key="1">
    <source>
        <dbReference type="SAM" id="MobiDB-lite"/>
    </source>
</evidence>
<dbReference type="OrthoDB" id="3344950at2759"/>